<proteinExistence type="predicted"/>
<dbReference type="RefSeq" id="WP_309942794.1">
    <property type="nucleotide sequence ID" value="NZ_AP025309.1"/>
</dbReference>
<sequence length="177" mass="21000">MKKVIDFINEVFYQEIITEYSACQISDDIFESELKKLNTYCTIKFKNKIVSGRSKQEASYYDQYKDIEMSNPRKLLKLSHYAGSEYGDVYVAYTTGVNPITKRRIRFMDCFFIIKEGSLWKFAKNYYFDDPMLVKEEWGEGPGENNITFETIGDFVETQRFIEPVDDDSKEDYWQDK</sequence>
<organism evidence="1 2">
    <name type="scientific">Aureibacter tunicatorum</name>
    <dbReference type="NCBI Taxonomy" id="866807"/>
    <lineage>
        <taxon>Bacteria</taxon>
        <taxon>Pseudomonadati</taxon>
        <taxon>Bacteroidota</taxon>
        <taxon>Cytophagia</taxon>
        <taxon>Cytophagales</taxon>
        <taxon>Persicobacteraceae</taxon>
        <taxon>Aureibacter</taxon>
    </lineage>
</organism>
<dbReference type="Proteomes" id="UP001185092">
    <property type="component" value="Unassembled WGS sequence"/>
</dbReference>
<accession>A0AAE3XSL1</accession>
<keyword evidence="2" id="KW-1185">Reference proteome</keyword>
<reference evidence="1" key="1">
    <citation type="submission" date="2023-07" db="EMBL/GenBank/DDBJ databases">
        <title>Genomic Encyclopedia of Type Strains, Phase IV (KMG-IV): sequencing the most valuable type-strain genomes for metagenomic binning, comparative biology and taxonomic classification.</title>
        <authorList>
            <person name="Goeker M."/>
        </authorList>
    </citation>
    <scope>NUCLEOTIDE SEQUENCE</scope>
    <source>
        <strain evidence="1">DSM 26174</strain>
    </source>
</reference>
<name>A0AAE3XSL1_9BACT</name>
<protein>
    <submittedName>
        <fullName evidence="1">Uncharacterized protein</fullName>
    </submittedName>
</protein>
<dbReference type="AlphaFoldDB" id="A0AAE3XSL1"/>
<evidence type="ECO:0000313" key="2">
    <source>
        <dbReference type="Proteomes" id="UP001185092"/>
    </source>
</evidence>
<evidence type="ECO:0000313" key="1">
    <source>
        <dbReference type="EMBL" id="MDR6241745.1"/>
    </source>
</evidence>
<comment type="caution">
    <text evidence="1">The sequence shown here is derived from an EMBL/GenBank/DDBJ whole genome shotgun (WGS) entry which is preliminary data.</text>
</comment>
<gene>
    <name evidence="1" type="ORF">HNQ88_004832</name>
</gene>
<dbReference type="EMBL" id="JAVDQD010000011">
    <property type="protein sequence ID" value="MDR6241745.1"/>
    <property type="molecule type" value="Genomic_DNA"/>
</dbReference>